<protein>
    <submittedName>
        <fullName evidence="3">DUF881 domain-containing protein</fullName>
    </submittedName>
</protein>
<name>A0A975XZR0_9ACTN</name>
<reference evidence="3" key="1">
    <citation type="submission" date="2021-06" db="EMBL/GenBank/DDBJ databases">
        <title>Complete genome sequence of Nocardioides sp. G188.</title>
        <authorList>
            <person name="Im W.-T."/>
        </authorList>
    </citation>
    <scope>NUCLEOTIDE SEQUENCE</scope>
    <source>
        <strain evidence="3">G188</strain>
    </source>
</reference>
<evidence type="ECO:0000256" key="1">
    <source>
        <dbReference type="ARBA" id="ARBA00009108"/>
    </source>
</evidence>
<organism evidence="3 4">
    <name type="scientific">Nocardioides panacis</name>
    <dbReference type="NCBI Taxonomy" id="2849501"/>
    <lineage>
        <taxon>Bacteria</taxon>
        <taxon>Bacillati</taxon>
        <taxon>Actinomycetota</taxon>
        <taxon>Actinomycetes</taxon>
        <taxon>Propionibacteriales</taxon>
        <taxon>Nocardioidaceae</taxon>
        <taxon>Nocardioides</taxon>
    </lineage>
</organism>
<evidence type="ECO:0000313" key="3">
    <source>
        <dbReference type="EMBL" id="QWZ07658.1"/>
    </source>
</evidence>
<evidence type="ECO:0000256" key="2">
    <source>
        <dbReference type="SAM" id="Phobius"/>
    </source>
</evidence>
<evidence type="ECO:0000313" key="4">
    <source>
        <dbReference type="Proteomes" id="UP000683575"/>
    </source>
</evidence>
<dbReference type="PANTHER" id="PTHR37313:SF4">
    <property type="entry name" value="CONSERVED MEMBRANE PROTEIN-RELATED"/>
    <property type="match status" value="1"/>
</dbReference>
<keyword evidence="2" id="KW-0812">Transmembrane</keyword>
<dbReference type="PANTHER" id="PTHR37313">
    <property type="entry name" value="UPF0749 PROTEIN RV1825"/>
    <property type="match status" value="1"/>
</dbReference>
<gene>
    <name evidence="3" type="ORF">KRR39_19960</name>
</gene>
<dbReference type="GO" id="GO:0005886">
    <property type="term" value="C:plasma membrane"/>
    <property type="evidence" value="ECO:0007669"/>
    <property type="project" value="TreeGrafter"/>
</dbReference>
<dbReference type="Pfam" id="PF05949">
    <property type="entry name" value="DUF881"/>
    <property type="match status" value="1"/>
</dbReference>
<comment type="similarity">
    <text evidence="1">Belongs to the UPF0749 family.</text>
</comment>
<dbReference type="Proteomes" id="UP000683575">
    <property type="component" value="Chromosome"/>
</dbReference>
<dbReference type="KEGG" id="nps:KRR39_19960"/>
<keyword evidence="2" id="KW-1133">Transmembrane helix</keyword>
<feature type="transmembrane region" description="Helical" evidence="2">
    <location>
        <begin position="30"/>
        <end position="52"/>
    </location>
</feature>
<dbReference type="InterPro" id="IPR010273">
    <property type="entry name" value="DUF881"/>
</dbReference>
<accession>A0A975XZR0</accession>
<keyword evidence="4" id="KW-1185">Reference proteome</keyword>
<sequence length="267" mass="28419">MTTHPHRQSWHARLATAFAARTRTYRSRGLVWRLLGPAVFLVAGILFVTSMVSSRGMDLRAGRYDDLDGLANAQAKDLEGLRTRAADLTTEVDRLTADLGTVGGTVEQRKAKALEAPAGLSPVHGPGVTITLDDAPKQALDAAGDDLSAVSELLVHQQDIQAVVNSLWAGGAEAMTIQDQRVVSTTGVKCVGNVVILHGVPYSPPYRITAIGPTDDMLTSVTTSPYIQLYLRVVAESGLGWSVETHDSVDLPGYSGSTELEYAKPAA</sequence>
<dbReference type="AlphaFoldDB" id="A0A975XZR0"/>
<keyword evidence="2" id="KW-0472">Membrane</keyword>
<dbReference type="EMBL" id="CP077062">
    <property type="protein sequence ID" value="QWZ07658.1"/>
    <property type="molecule type" value="Genomic_DNA"/>
</dbReference>
<proteinExistence type="inferred from homology"/>